<dbReference type="Proteomes" id="UP000002287">
    <property type="component" value="Chromosome 1"/>
</dbReference>
<evidence type="ECO:0000313" key="1">
    <source>
        <dbReference type="EMBL" id="ABO55085.1"/>
    </source>
</evidence>
<dbReference type="HOGENOM" id="CLU_1802498_0_0_4"/>
<sequence length="143" mass="15455">MNSQEQTDLNRVSVDGVLCQALTAPPKQLTLRLSPQDRAVFDAACLTAGVKKDRLIASFLKTIASTPPTHLAAKSLRWPIGEGLATRSSHRVDERLASEAAANARAARLDLADALRTELSAWVANHANQRQQQQHPSGANGRQ</sequence>
<dbReference type="KEGG" id="bvi:Bcep1808_2083"/>
<dbReference type="EMBL" id="CP000614">
    <property type="protein sequence ID" value="ABO55085.1"/>
    <property type="molecule type" value="Genomic_DNA"/>
</dbReference>
<evidence type="ECO:0000313" key="2">
    <source>
        <dbReference type="Proteomes" id="UP000002287"/>
    </source>
</evidence>
<name>A4JFN2_BURVG</name>
<protein>
    <submittedName>
        <fullName evidence="1">Uncharacterized protein</fullName>
    </submittedName>
</protein>
<proteinExistence type="predicted"/>
<reference evidence="2" key="1">
    <citation type="submission" date="2007-03" db="EMBL/GenBank/DDBJ databases">
        <title>Complete sequence of chromosome 1 of Burkholderia vietnamiensis G4.</title>
        <authorList>
            <consortium name="US DOE Joint Genome Institute"/>
            <person name="Copeland A."/>
            <person name="Lucas S."/>
            <person name="Lapidus A."/>
            <person name="Barry K."/>
            <person name="Detter J.C."/>
            <person name="Glavina del Rio T."/>
            <person name="Hammon N."/>
            <person name="Israni S."/>
            <person name="Dalin E."/>
            <person name="Tice H."/>
            <person name="Pitluck S."/>
            <person name="Chain P."/>
            <person name="Malfatti S."/>
            <person name="Shin M."/>
            <person name="Vergez L."/>
            <person name="Schmutz J."/>
            <person name="Larimer F."/>
            <person name="Land M."/>
            <person name="Hauser L."/>
            <person name="Kyrpides N."/>
            <person name="Tiedje J."/>
            <person name="Richardson P."/>
        </authorList>
    </citation>
    <scope>NUCLEOTIDE SEQUENCE [LARGE SCALE GENOMIC DNA]</scope>
    <source>
        <strain evidence="2">G4 / LMG 22486</strain>
    </source>
</reference>
<dbReference type="AlphaFoldDB" id="A4JFN2"/>
<accession>A4JFN2</accession>
<organism evidence="1 2">
    <name type="scientific">Burkholderia vietnamiensis (strain G4 / LMG 22486)</name>
    <name type="common">Burkholderia cepacia (strain R1808)</name>
    <dbReference type="NCBI Taxonomy" id="269482"/>
    <lineage>
        <taxon>Bacteria</taxon>
        <taxon>Pseudomonadati</taxon>
        <taxon>Pseudomonadota</taxon>
        <taxon>Betaproteobacteria</taxon>
        <taxon>Burkholderiales</taxon>
        <taxon>Burkholderiaceae</taxon>
        <taxon>Burkholderia</taxon>
        <taxon>Burkholderia cepacia complex</taxon>
    </lineage>
</organism>
<gene>
    <name evidence="1" type="ordered locus">Bcep1808_2083</name>
</gene>